<dbReference type="Gene3D" id="3.40.50.2000">
    <property type="entry name" value="Glycogen Phosphorylase B"/>
    <property type="match status" value="2"/>
</dbReference>
<reference evidence="5 6" key="1">
    <citation type="submission" date="2023-02" db="EMBL/GenBank/DDBJ databases">
        <title>Study of novel species of the Microbacterium genus.</title>
        <authorList>
            <person name="Arroyo-Herrera I."/>
            <person name="Roman-Ponce B."/>
            <person name="Vasquez-Murrieta M.S."/>
        </authorList>
    </citation>
    <scope>NUCLEOTIDE SEQUENCE [LARGE SCALE GENOMIC DNA]</scope>
    <source>
        <strain evidence="5 6">NE1TT3</strain>
    </source>
</reference>
<dbReference type="Proteomes" id="UP001218170">
    <property type="component" value="Unassembled WGS sequence"/>
</dbReference>
<dbReference type="SUPFAM" id="SSF53448">
    <property type="entry name" value="Nucleotide-diphospho-sugar transferases"/>
    <property type="match status" value="1"/>
</dbReference>
<feature type="domain" description="Glycosyl transferase family 1" evidence="3">
    <location>
        <begin position="464"/>
        <end position="609"/>
    </location>
</feature>
<protein>
    <recommendedName>
        <fullName evidence="1">D-inositol 3-phosphate glycosyltransferase</fullName>
    </recommendedName>
</protein>
<dbReference type="GO" id="GO:0016757">
    <property type="term" value="F:glycosyltransferase activity"/>
    <property type="evidence" value="ECO:0007669"/>
    <property type="project" value="UniProtKB-KW"/>
</dbReference>
<evidence type="ECO:0000259" key="4">
    <source>
        <dbReference type="Pfam" id="PF00535"/>
    </source>
</evidence>
<dbReference type="InterPro" id="IPR050194">
    <property type="entry name" value="Glycosyltransferase_grp1"/>
</dbReference>
<dbReference type="InterPro" id="IPR001296">
    <property type="entry name" value="Glyco_trans_1"/>
</dbReference>
<evidence type="ECO:0000256" key="2">
    <source>
        <dbReference type="ARBA" id="ARBA00022679"/>
    </source>
</evidence>
<evidence type="ECO:0000259" key="3">
    <source>
        <dbReference type="Pfam" id="PF00534"/>
    </source>
</evidence>
<keyword evidence="6" id="KW-1185">Reference proteome</keyword>
<dbReference type="CDD" id="cd00761">
    <property type="entry name" value="Glyco_tranf_GTA_type"/>
    <property type="match status" value="1"/>
</dbReference>
<accession>A0ABT5SL02</accession>
<feature type="domain" description="Glycosyltransferase 2-like" evidence="4">
    <location>
        <begin position="14"/>
        <end position="173"/>
    </location>
</feature>
<dbReference type="Pfam" id="PF00534">
    <property type="entry name" value="Glycos_transf_1"/>
    <property type="match status" value="1"/>
</dbReference>
<evidence type="ECO:0000313" key="5">
    <source>
        <dbReference type="EMBL" id="MDD7963508.1"/>
    </source>
</evidence>
<keyword evidence="2 5" id="KW-0808">Transferase</keyword>
<dbReference type="SUPFAM" id="SSF53756">
    <property type="entry name" value="UDP-Glycosyltransferase/glycogen phosphorylase"/>
    <property type="match status" value="1"/>
</dbReference>
<dbReference type="InterPro" id="IPR029044">
    <property type="entry name" value="Nucleotide-diphossugar_trans"/>
</dbReference>
<comment type="caution">
    <text evidence="5">The sequence shown here is derived from an EMBL/GenBank/DDBJ whole genome shotgun (WGS) entry which is preliminary data.</text>
</comment>
<dbReference type="Pfam" id="PF00535">
    <property type="entry name" value="Glycos_transf_2"/>
    <property type="match status" value="1"/>
</dbReference>
<dbReference type="PANTHER" id="PTHR45947:SF3">
    <property type="entry name" value="SULFOQUINOVOSYL TRANSFERASE SQD2"/>
    <property type="match status" value="1"/>
</dbReference>
<name>A0ABT5SL02_9MICO</name>
<dbReference type="InterPro" id="IPR001173">
    <property type="entry name" value="Glyco_trans_2-like"/>
</dbReference>
<keyword evidence="5" id="KW-0328">Glycosyltransferase</keyword>
<organism evidence="5 6">
    <name type="scientific">Microbacterium thalli</name>
    <dbReference type="NCBI Taxonomy" id="3027921"/>
    <lineage>
        <taxon>Bacteria</taxon>
        <taxon>Bacillati</taxon>
        <taxon>Actinomycetota</taxon>
        <taxon>Actinomycetes</taxon>
        <taxon>Micrococcales</taxon>
        <taxon>Microbacteriaceae</taxon>
        <taxon>Microbacterium</taxon>
    </lineage>
</organism>
<gene>
    <name evidence="5" type="ORF">PUW80_14220</name>
</gene>
<proteinExistence type="predicted"/>
<dbReference type="RefSeq" id="WP_274265017.1">
    <property type="nucleotide sequence ID" value="NZ_JAQZCI010000005.1"/>
</dbReference>
<dbReference type="PANTHER" id="PTHR45947">
    <property type="entry name" value="SULFOQUINOVOSYL TRANSFERASE SQD2"/>
    <property type="match status" value="1"/>
</dbReference>
<evidence type="ECO:0000256" key="1">
    <source>
        <dbReference type="ARBA" id="ARBA00021292"/>
    </source>
</evidence>
<dbReference type="CDD" id="cd03801">
    <property type="entry name" value="GT4_PimA-like"/>
    <property type="match status" value="1"/>
</dbReference>
<sequence>MTDSSNYRPTILCVVPTHGRNDLLEGALASIEAQTVRPTRVRVVDDLQDPATRRLVETWGRDQSFVVQYVSLSPSAPSAGTSRNAGAEGSQEDILAFLDDDDVWAPTFLERCLAALDSAKSSVAVAWTAHVRGQQRERGLQIRDGLLVSDVLAENPGVTGSNLAIKREAFEAIGGFDESLVVSNDLDFFVRLLIAGGSYVAVHDELVDQVAHDQGQLTTPSERRANGLAAYLRRYSSLMTISQRRELKRSIHAVRRHISRSGTLRFYHTMAQAVYSSPAKLLTSMRRAVTGRRSIYTRSSDQGKSMRVIHLGVVGDVPGGMAQVINRYLSWDFDHMQVRAIPTTRGARDPFAPLFTLAALARITVTRRRRQSVAVVHLSERGSFVREGLVLLFARAVGFSTVAHLHGAEFVSFAVKHPRICRYVLQRAHHVAVLTRQTRATVERLVGSSTPTTIVPNGVDVPESPATKDQHIVTFGGEVGSRKGADLLAAAWSSIASDYPTWQLRIAGPDGGQAALFADLPRCQYLGALPHAELTELLRETQIAVLPSRNEALPMFILEAMAQGCVVVAADVGEIGDLVHEANGALMKESNQESLLAALRSILDLPAEKLRTLGLASHRIAESQYSERAVKSILAEMWRTALDTRRA</sequence>
<dbReference type="Gene3D" id="3.90.550.10">
    <property type="entry name" value="Spore Coat Polysaccharide Biosynthesis Protein SpsA, Chain A"/>
    <property type="match status" value="1"/>
</dbReference>
<evidence type="ECO:0000313" key="6">
    <source>
        <dbReference type="Proteomes" id="UP001218170"/>
    </source>
</evidence>
<dbReference type="EMBL" id="JAQZCI010000005">
    <property type="protein sequence ID" value="MDD7963508.1"/>
    <property type="molecule type" value="Genomic_DNA"/>
</dbReference>